<feature type="compositionally biased region" description="Polar residues" evidence="1">
    <location>
        <begin position="7"/>
        <end position="19"/>
    </location>
</feature>
<proteinExistence type="predicted"/>
<dbReference type="PANTHER" id="PTHR46857">
    <property type="entry name" value="EPITHELIAL CELL-TRANSFORMING SEQUENCE 2 ONCOGENE-LIKE"/>
    <property type="match status" value="1"/>
</dbReference>
<organism evidence="2 3">
    <name type="scientific">Neogobius melanostomus</name>
    <name type="common">round goby</name>
    <dbReference type="NCBI Taxonomy" id="47308"/>
    <lineage>
        <taxon>Eukaryota</taxon>
        <taxon>Metazoa</taxon>
        <taxon>Chordata</taxon>
        <taxon>Craniata</taxon>
        <taxon>Vertebrata</taxon>
        <taxon>Euteleostomi</taxon>
        <taxon>Actinopterygii</taxon>
        <taxon>Neopterygii</taxon>
        <taxon>Teleostei</taxon>
        <taxon>Neoteleostei</taxon>
        <taxon>Acanthomorphata</taxon>
        <taxon>Gobiaria</taxon>
        <taxon>Gobiiformes</taxon>
        <taxon>Gobioidei</taxon>
        <taxon>Gobiidae</taxon>
        <taxon>Benthophilinae</taxon>
        <taxon>Neogobiini</taxon>
        <taxon>Neogobius</taxon>
    </lineage>
</organism>
<dbReference type="Gene3D" id="1.20.1280.50">
    <property type="match status" value="1"/>
</dbReference>
<feature type="region of interest" description="Disordered" evidence="1">
    <location>
        <begin position="1"/>
        <end position="24"/>
    </location>
</feature>
<evidence type="ECO:0000313" key="2">
    <source>
        <dbReference type="Ensembl" id="ENSNMLP00000025766.1"/>
    </source>
</evidence>
<dbReference type="Ensembl" id="ENSNMLT00000028800.1">
    <property type="protein sequence ID" value="ENSNMLP00000025766.1"/>
    <property type="gene ID" value="ENSNMLG00000016439.1"/>
</dbReference>
<protein>
    <submittedName>
        <fullName evidence="2">F-box protein 16</fullName>
    </submittedName>
</protein>
<keyword evidence="3" id="KW-1185">Reference proteome</keyword>
<evidence type="ECO:0000313" key="3">
    <source>
        <dbReference type="Proteomes" id="UP000694523"/>
    </source>
</evidence>
<dbReference type="AlphaFoldDB" id="A0A8C6WR44"/>
<dbReference type="SUPFAM" id="SSF81383">
    <property type="entry name" value="F-box domain"/>
    <property type="match status" value="1"/>
</dbReference>
<name>A0A8C6WR44_9GOBI</name>
<dbReference type="InterPro" id="IPR036047">
    <property type="entry name" value="F-box-like_dom_sf"/>
</dbReference>
<accession>A0A8C6WR44</accession>
<dbReference type="Proteomes" id="UP000694523">
    <property type="component" value="Unplaced"/>
</dbReference>
<evidence type="ECO:0000256" key="1">
    <source>
        <dbReference type="SAM" id="MobiDB-lite"/>
    </source>
</evidence>
<reference evidence="2" key="2">
    <citation type="submission" date="2025-09" db="UniProtKB">
        <authorList>
            <consortium name="Ensembl"/>
        </authorList>
    </citation>
    <scope>IDENTIFICATION</scope>
</reference>
<dbReference type="PANTHER" id="PTHR46857:SF2">
    <property type="entry name" value="F-BOX ONLY PROTEIN 16"/>
    <property type="match status" value="1"/>
</dbReference>
<reference evidence="2" key="1">
    <citation type="submission" date="2025-08" db="UniProtKB">
        <authorList>
            <consortium name="Ensembl"/>
        </authorList>
    </citation>
    <scope>IDENTIFICATION</scope>
</reference>
<dbReference type="InterPro" id="IPR052805">
    <property type="entry name" value="GEF_Ubiquitin-Prot_Reg"/>
</dbReference>
<sequence length="229" mass="26859">MPHAPKTSVNSAKMQTKRSAWTPLNHAPSNSQIFEERRALLAKWFSRWTDGQRKTVLEDLMRSCSLDQLLLLISAAVHSPVKPSGVTVCRAQVSWRWKDIVDLDQLWRVKCVRRGWYLDFSPNQFEASVWKRHYINTVEQLRRTAAQVHQINHFFFCYFDIGQFNSSTKKQKQNNRSSLSLPPWRDADRKPRDIVRFNYLDNPHSVDEPGHKTLTEAHYKLRKAKSLVN</sequence>